<reference evidence="4" key="1">
    <citation type="submission" date="2018-05" db="EMBL/GenBank/DDBJ databases">
        <authorList>
            <person name="Lanie J.A."/>
            <person name="Ng W.-L."/>
            <person name="Kazmierczak K.M."/>
            <person name="Andrzejewski T.M."/>
            <person name="Davidsen T.M."/>
            <person name="Wayne K.J."/>
            <person name="Tettelin H."/>
            <person name="Glass J.I."/>
            <person name="Rusch D."/>
            <person name="Podicherti R."/>
            <person name="Tsui H.-C.T."/>
            <person name="Winkler M.E."/>
        </authorList>
    </citation>
    <scope>NUCLEOTIDE SEQUENCE</scope>
</reference>
<gene>
    <name evidence="4" type="ORF">METZ01_LOCUS503287</name>
</gene>
<dbReference type="AlphaFoldDB" id="A0A383E1V5"/>
<dbReference type="Gene3D" id="3.40.630.30">
    <property type="match status" value="1"/>
</dbReference>
<protein>
    <recommendedName>
        <fullName evidence="3">N-acetyltransferase domain-containing protein</fullName>
    </recommendedName>
</protein>
<keyword evidence="2" id="KW-0012">Acyltransferase</keyword>
<evidence type="ECO:0000313" key="4">
    <source>
        <dbReference type="EMBL" id="SVE50433.1"/>
    </source>
</evidence>
<dbReference type="Pfam" id="PF13508">
    <property type="entry name" value="Acetyltransf_7"/>
    <property type="match status" value="1"/>
</dbReference>
<dbReference type="InterPro" id="IPR016181">
    <property type="entry name" value="Acyl_CoA_acyltransferase"/>
</dbReference>
<evidence type="ECO:0000259" key="3">
    <source>
        <dbReference type="PROSITE" id="PS51186"/>
    </source>
</evidence>
<dbReference type="PANTHER" id="PTHR43877">
    <property type="entry name" value="AMINOALKYLPHOSPHONATE N-ACETYLTRANSFERASE-RELATED-RELATED"/>
    <property type="match status" value="1"/>
</dbReference>
<proteinExistence type="predicted"/>
<feature type="domain" description="N-acetyltransferase" evidence="3">
    <location>
        <begin position="1"/>
        <end position="77"/>
    </location>
</feature>
<dbReference type="SUPFAM" id="SSF55729">
    <property type="entry name" value="Acyl-CoA N-acyltransferases (Nat)"/>
    <property type="match status" value="1"/>
</dbReference>
<evidence type="ECO:0000256" key="1">
    <source>
        <dbReference type="ARBA" id="ARBA00022679"/>
    </source>
</evidence>
<feature type="non-terminal residue" evidence="4">
    <location>
        <position position="1"/>
    </location>
</feature>
<sequence length="77" mass="8526">LDREAGIGWIPNVAVDPTHQGAGVGRQLMEHAIDFMRAEGMEAAKIETLQQNDVGSNFYPSVGFKEVGLQIHYLMRL</sequence>
<name>A0A383E1V5_9ZZZZ</name>
<evidence type="ECO:0000256" key="2">
    <source>
        <dbReference type="ARBA" id="ARBA00023315"/>
    </source>
</evidence>
<dbReference type="InterPro" id="IPR000182">
    <property type="entry name" value="GNAT_dom"/>
</dbReference>
<dbReference type="PANTHER" id="PTHR43877:SF2">
    <property type="entry name" value="AMINOALKYLPHOSPHONATE N-ACETYLTRANSFERASE-RELATED"/>
    <property type="match status" value="1"/>
</dbReference>
<dbReference type="PROSITE" id="PS51186">
    <property type="entry name" value="GNAT"/>
    <property type="match status" value="1"/>
</dbReference>
<dbReference type="GO" id="GO:0016747">
    <property type="term" value="F:acyltransferase activity, transferring groups other than amino-acyl groups"/>
    <property type="evidence" value="ECO:0007669"/>
    <property type="project" value="InterPro"/>
</dbReference>
<dbReference type="EMBL" id="UINC01221901">
    <property type="protein sequence ID" value="SVE50433.1"/>
    <property type="molecule type" value="Genomic_DNA"/>
</dbReference>
<dbReference type="InterPro" id="IPR050832">
    <property type="entry name" value="Bact_Acetyltransf"/>
</dbReference>
<dbReference type="CDD" id="cd04301">
    <property type="entry name" value="NAT_SF"/>
    <property type="match status" value="1"/>
</dbReference>
<keyword evidence="1" id="KW-0808">Transferase</keyword>
<organism evidence="4">
    <name type="scientific">marine metagenome</name>
    <dbReference type="NCBI Taxonomy" id="408172"/>
    <lineage>
        <taxon>unclassified sequences</taxon>
        <taxon>metagenomes</taxon>
        <taxon>ecological metagenomes</taxon>
    </lineage>
</organism>
<accession>A0A383E1V5</accession>